<feature type="transmembrane region" description="Helical" evidence="1">
    <location>
        <begin position="256"/>
        <end position="281"/>
    </location>
</feature>
<comment type="caution">
    <text evidence="2">The sequence shown here is derived from an EMBL/GenBank/DDBJ whole genome shotgun (WGS) entry which is preliminary data.</text>
</comment>
<keyword evidence="1" id="KW-0472">Membrane</keyword>
<dbReference type="Proteomes" id="UP001153069">
    <property type="component" value="Unassembled WGS sequence"/>
</dbReference>
<sequence>MASNGVSSFNGTGSVVPDDIATYSSTATHFVEGSEQTASGTNWEAILILLIGALGVILLFAVIVQACCQRRRRQEIEVPGDAEDGVANNTASQQPKKLSFPLYQIALVLALCMSITVHASCEFLKLYEDPSFLALGLWRTRYQHERIRDDEYDYRIQYVRGGECRSNFRTVEYEQDDPLLVARIAATMATIVGGICCVLGLLFLCCFGAKAGKKTRAKELWLITPLLVATVAQLVPLCLLNSIQCESNGDDCYPDFGAIMAILASYFWCLAAFALALPALLAS</sequence>
<keyword evidence="1" id="KW-1133">Transmembrane helix</keyword>
<feature type="transmembrane region" description="Helical" evidence="1">
    <location>
        <begin position="45"/>
        <end position="64"/>
    </location>
</feature>
<evidence type="ECO:0000313" key="3">
    <source>
        <dbReference type="Proteomes" id="UP001153069"/>
    </source>
</evidence>
<gene>
    <name evidence="2" type="ORF">SEMRO_55_G032430.1</name>
</gene>
<evidence type="ECO:0000313" key="2">
    <source>
        <dbReference type="EMBL" id="CAB9499187.1"/>
    </source>
</evidence>
<protein>
    <submittedName>
        <fullName evidence="2">Uncharacterized protein</fullName>
    </submittedName>
</protein>
<keyword evidence="3" id="KW-1185">Reference proteome</keyword>
<reference evidence="2" key="1">
    <citation type="submission" date="2020-06" db="EMBL/GenBank/DDBJ databases">
        <authorList>
            <consortium name="Plant Systems Biology data submission"/>
        </authorList>
    </citation>
    <scope>NUCLEOTIDE SEQUENCE</scope>
    <source>
        <strain evidence="2">D6</strain>
    </source>
</reference>
<feature type="transmembrane region" description="Helical" evidence="1">
    <location>
        <begin position="184"/>
        <end position="208"/>
    </location>
</feature>
<feature type="transmembrane region" description="Helical" evidence="1">
    <location>
        <begin position="102"/>
        <end position="120"/>
    </location>
</feature>
<organism evidence="2 3">
    <name type="scientific">Seminavis robusta</name>
    <dbReference type="NCBI Taxonomy" id="568900"/>
    <lineage>
        <taxon>Eukaryota</taxon>
        <taxon>Sar</taxon>
        <taxon>Stramenopiles</taxon>
        <taxon>Ochrophyta</taxon>
        <taxon>Bacillariophyta</taxon>
        <taxon>Bacillariophyceae</taxon>
        <taxon>Bacillariophycidae</taxon>
        <taxon>Naviculales</taxon>
        <taxon>Naviculaceae</taxon>
        <taxon>Seminavis</taxon>
    </lineage>
</organism>
<accession>A0A9N8D9R8</accession>
<proteinExistence type="predicted"/>
<dbReference type="EMBL" id="CAICTM010000054">
    <property type="protein sequence ID" value="CAB9499187.1"/>
    <property type="molecule type" value="Genomic_DNA"/>
</dbReference>
<feature type="transmembrane region" description="Helical" evidence="1">
    <location>
        <begin position="220"/>
        <end position="244"/>
    </location>
</feature>
<name>A0A9N8D9R8_9STRA</name>
<evidence type="ECO:0000256" key="1">
    <source>
        <dbReference type="SAM" id="Phobius"/>
    </source>
</evidence>
<keyword evidence="1" id="KW-0812">Transmembrane</keyword>
<dbReference type="AlphaFoldDB" id="A0A9N8D9R8"/>